<keyword evidence="1" id="KW-0812">Transmembrane</keyword>
<dbReference type="EMBL" id="WTVM01000028">
    <property type="protein sequence ID" value="NMG02650.1"/>
    <property type="molecule type" value="Genomic_DNA"/>
</dbReference>
<evidence type="ECO:0000259" key="2">
    <source>
        <dbReference type="PROSITE" id="PS51746"/>
    </source>
</evidence>
<keyword evidence="4" id="KW-1185">Reference proteome</keyword>
<feature type="domain" description="PPM-type phosphatase" evidence="2">
    <location>
        <begin position="5"/>
        <end position="243"/>
    </location>
</feature>
<organism evidence="3 4">
    <name type="scientific">Azoarcus taiwanensis</name>
    <dbReference type="NCBI Taxonomy" id="666964"/>
    <lineage>
        <taxon>Bacteria</taxon>
        <taxon>Pseudomonadati</taxon>
        <taxon>Pseudomonadota</taxon>
        <taxon>Betaproteobacteria</taxon>
        <taxon>Rhodocyclales</taxon>
        <taxon>Zoogloeaceae</taxon>
        <taxon>Azoarcus</taxon>
    </lineage>
</organism>
<gene>
    <name evidence="3" type="ORF">GPA21_06655</name>
</gene>
<dbReference type="Pfam" id="PF13672">
    <property type="entry name" value="PP2C_2"/>
    <property type="match status" value="1"/>
</dbReference>
<keyword evidence="1" id="KW-0472">Membrane</keyword>
<dbReference type="InterPro" id="IPR001932">
    <property type="entry name" value="PPM-type_phosphatase-like_dom"/>
</dbReference>
<dbReference type="SMART" id="SM00332">
    <property type="entry name" value="PP2Cc"/>
    <property type="match status" value="1"/>
</dbReference>
<name>A0A972J980_9RHOO</name>
<dbReference type="Gene3D" id="3.60.40.10">
    <property type="entry name" value="PPM-type phosphatase domain"/>
    <property type="match status" value="1"/>
</dbReference>
<evidence type="ECO:0000313" key="3">
    <source>
        <dbReference type="EMBL" id="NMG02650.1"/>
    </source>
</evidence>
<evidence type="ECO:0000313" key="4">
    <source>
        <dbReference type="Proteomes" id="UP000599523"/>
    </source>
</evidence>
<dbReference type="PROSITE" id="PS51746">
    <property type="entry name" value="PPM_2"/>
    <property type="match status" value="1"/>
</dbReference>
<proteinExistence type="predicted"/>
<keyword evidence="1" id="KW-1133">Transmembrane helix</keyword>
<dbReference type="SUPFAM" id="SSF81606">
    <property type="entry name" value="PP2C-like"/>
    <property type="match status" value="1"/>
</dbReference>
<comment type="caution">
    <text evidence="3">The sequence shown here is derived from an EMBL/GenBank/DDBJ whole genome shotgun (WGS) entry which is preliminary data.</text>
</comment>
<dbReference type="CDD" id="cd00143">
    <property type="entry name" value="PP2Cc"/>
    <property type="match status" value="1"/>
</dbReference>
<sequence>MPRRTCGYGANLIGGRAEQQDAYACLSSKNGKNHLLVVADGMGGHQDGTKASETVIAVARDLWRHHKEAPTDPHGFLETLCQDAHAQIRSLWTDEKAGPMSTIAALVVTPAGAWWAHVGDTRLYALRNGRPVFRTDDHTPLTSLVLSGSLTDEERKTHPDQNKLLRALGSTAVPKVTHGKIAMTPDTGFLLCTDGFWSAIDDRELPALFESADPQLACQTYAELATKRGGEHADNVTVALFTKRHATASTFRTYWPIVLAILISLTLLSTLVFR</sequence>
<dbReference type="InterPro" id="IPR036457">
    <property type="entry name" value="PPM-type-like_dom_sf"/>
</dbReference>
<dbReference type="RefSeq" id="WP_168987434.1">
    <property type="nucleotide sequence ID" value="NZ_CAWPHM010000210.1"/>
</dbReference>
<evidence type="ECO:0000256" key="1">
    <source>
        <dbReference type="SAM" id="Phobius"/>
    </source>
</evidence>
<feature type="transmembrane region" description="Helical" evidence="1">
    <location>
        <begin position="254"/>
        <end position="273"/>
    </location>
</feature>
<dbReference type="AlphaFoldDB" id="A0A972J980"/>
<protein>
    <submittedName>
        <fullName evidence="3">SpoIIE family protein phosphatase</fullName>
    </submittedName>
</protein>
<dbReference type="SMART" id="SM00331">
    <property type="entry name" value="PP2C_SIG"/>
    <property type="match status" value="1"/>
</dbReference>
<dbReference type="Proteomes" id="UP000599523">
    <property type="component" value="Unassembled WGS sequence"/>
</dbReference>
<reference evidence="3" key="1">
    <citation type="submission" date="2019-12" db="EMBL/GenBank/DDBJ databases">
        <title>Comparative genomics gives insights into the taxonomy of the Azoarcus-Aromatoleum group and reveals separate origins of nif in the plant-associated Azoarcus and non-plant-associated Aromatoleum sub-groups.</title>
        <authorList>
            <person name="Lafos M."/>
            <person name="Maluk M."/>
            <person name="Batista M."/>
            <person name="Junghare M."/>
            <person name="Carmona M."/>
            <person name="Faoro H."/>
            <person name="Cruz L.M."/>
            <person name="Battistoni F."/>
            <person name="De Souza E."/>
            <person name="Pedrosa F."/>
            <person name="Chen W.-M."/>
            <person name="Poole P.S."/>
            <person name="Dixon R.A."/>
            <person name="James E.K."/>
        </authorList>
    </citation>
    <scope>NUCLEOTIDE SEQUENCE</scope>
    <source>
        <strain evidence="3">NSC3</strain>
    </source>
</reference>
<accession>A0A972J980</accession>